<comment type="caution">
    <text evidence="1">The sequence shown here is derived from an EMBL/GenBank/DDBJ whole genome shotgun (WGS) entry which is preliminary data.</text>
</comment>
<dbReference type="GO" id="GO:0032259">
    <property type="term" value="P:methylation"/>
    <property type="evidence" value="ECO:0007669"/>
    <property type="project" value="UniProtKB-KW"/>
</dbReference>
<evidence type="ECO:0000313" key="2">
    <source>
        <dbReference type="Proteomes" id="UP000585474"/>
    </source>
</evidence>
<evidence type="ECO:0000313" key="1">
    <source>
        <dbReference type="EMBL" id="GFY97852.1"/>
    </source>
</evidence>
<reference evidence="1 2" key="1">
    <citation type="submission" date="2019-07" db="EMBL/GenBank/DDBJ databases">
        <title>De Novo Assembly of kiwifruit Actinidia rufa.</title>
        <authorList>
            <person name="Sugita-Konishi S."/>
            <person name="Sato K."/>
            <person name="Mori E."/>
            <person name="Abe Y."/>
            <person name="Kisaki G."/>
            <person name="Hamano K."/>
            <person name="Suezawa K."/>
            <person name="Otani M."/>
            <person name="Fukuda T."/>
            <person name="Manabe T."/>
            <person name="Gomi K."/>
            <person name="Tabuchi M."/>
            <person name="Akimitsu K."/>
            <person name="Kataoka I."/>
        </authorList>
    </citation>
    <scope>NUCLEOTIDE SEQUENCE [LARGE SCALE GENOMIC DNA]</scope>
    <source>
        <strain evidence="2">cv. Fuchu</strain>
    </source>
</reference>
<name>A0A7J0FGM5_9ERIC</name>
<keyword evidence="2" id="KW-1185">Reference proteome</keyword>
<dbReference type="InterPro" id="IPR044237">
    <property type="entry name" value="ATXR2-like"/>
</dbReference>
<keyword evidence="1" id="KW-0808">Transferase</keyword>
<dbReference type="EMBL" id="BJWL01000012">
    <property type="protein sequence ID" value="GFY97852.1"/>
    <property type="molecule type" value="Genomic_DNA"/>
</dbReference>
<sequence>MLAVACLTLQDKLYTCFLIYITWDIVISNLVDAFLWDSDLVVASPVEDYFLYIDDLPYSEKKEAERITRPVLDALGEDYSVCCQGQGWPSNNNCSATHQQGRRVIMVVP</sequence>
<dbReference type="Proteomes" id="UP000585474">
    <property type="component" value="Unassembled WGS sequence"/>
</dbReference>
<dbReference type="GO" id="GO:0008168">
    <property type="term" value="F:methyltransferase activity"/>
    <property type="evidence" value="ECO:0007669"/>
    <property type="project" value="UniProtKB-KW"/>
</dbReference>
<dbReference type="AlphaFoldDB" id="A0A7J0FGM5"/>
<accession>A0A7J0FGM5</accession>
<keyword evidence="1" id="KW-0489">Methyltransferase</keyword>
<organism evidence="1 2">
    <name type="scientific">Actinidia rufa</name>
    <dbReference type="NCBI Taxonomy" id="165716"/>
    <lineage>
        <taxon>Eukaryota</taxon>
        <taxon>Viridiplantae</taxon>
        <taxon>Streptophyta</taxon>
        <taxon>Embryophyta</taxon>
        <taxon>Tracheophyta</taxon>
        <taxon>Spermatophyta</taxon>
        <taxon>Magnoliopsida</taxon>
        <taxon>eudicotyledons</taxon>
        <taxon>Gunneridae</taxon>
        <taxon>Pentapetalae</taxon>
        <taxon>asterids</taxon>
        <taxon>Ericales</taxon>
        <taxon>Actinidiaceae</taxon>
        <taxon>Actinidia</taxon>
    </lineage>
</organism>
<dbReference type="OrthoDB" id="5945798at2759"/>
<dbReference type="PANTHER" id="PTHR47436">
    <property type="entry name" value="HISTONE-LYSINE N-METHYLTRANSFERASE ATXR2"/>
    <property type="match status" value="1"/>
</dbReference>
<gene>
    <name evidence="1" type="ORF">Acr_12g0003930</name>
</gene>
<protein>
    <submittedName>
        <fullName evidence="1">Histone-lysine N-methyltransferase ATXR2</fullName>
    </submittedName>
</protein>
<proteinExistence type="predicted"/>
<dbReference type="PANTHER" id="PTHR47436:SF1">
    <property type="entry name" value="SET DOMAIN-CONTAINING PROTEIN"/>
    <property type="match status" value="1"/>
</dbReference>